<feature type="non-terminal residue" evidence="1">
    <location>
        <position position="94"/>
    </location>
</feature>
<protein>
    <submittedName>
        <fullName evidence="1">Uncharacterized protein</fullName>
    </submittedName>
</protein>
<accession>A0A0D0BLU1</accession>
<reference evidence="2" key="2">
    <citation type="submission" date="2015-01" db="EMBL/GenBank/DDBJ databases">
        <title>Evolutionary Origins and Diversification of the Mycorrhizal Mutualists.</title>
        <authorList>
            <consortium name="DOE Joint Genome Institute"/>
            <consortium name="Mycorrhizal Genomics Consortium"/>
            <person name="Kohler A."/>
            <person name="Kuo A."/>
            <person name="Nagy L.G."/>
            <person name="Floudas D."/>
            <person name="Copeland A."/>
            <person name="Barry K.W."/>
            <person name="Cichocki N."/>
            <person name="Veneault-Fourrey C."/>
            <person name="LaButti K."/>
            <person name="Lindquist E.A."/>
            <person name="Lipzen A."/>
            <person name="Lundell T."/>
            <person name="Morin E."/>
            <person name="Murat C."/>
            <person name="Riley R."/>
            <person name="Ohm R."/>
            <person name="Sun H."/>
            <person name="Tunlid A."/>
            <person name="Henrissat B."/>
            <person name="Grigoriev I.V."/>
            <person name="Hibbett D.S."/>
            <person name="Martin F."/>
        </authorList>
    </citation>
    <scope>NUCLEOTIDE SEQUENCE [LARGE SCALE GENOMIC DNA]</scope>
    <source>
        <strain evidence="2">UH-Slu-Lm8-n1</strain>
    </source>
</reference>
<proteinExistence type="predicted"/>
<feature type="non-terminal residue" evidence="1">
    <location>
        <position position="1"/>
    </location>
</feature>
<organism evidence="1 2">
    <name type="scientific">Suillus luteus UH-Slu-Lm8-n1</name>
    <dbReference type="NCBI Taxonomy" id="930992"/>
    <lineage>
        <taxon>Eukaryota</taxon>
        <taxon>Fungi</taxon>
        <taxon>Dikarya</taxon>
        <taxon>Basidiomycota</taxon>
        <taxon>Agaricomycotina</taxon>
        <taxon>Agaricomycetes</taxon>
        <taxon>Agaricomycetidae</taxon>
        <taxon>Boletales</taxon>
        <taxon>Suillineae</taxon>
        <taxon>Suillaceae</taxon>
        <taxon>Suillus</taxon>
    </lineage>
</organism>
<dbReference type="AlphaFoldDB" id="A0A0D0BLU1"/>
<dbReference type="Proteomes" id="UP000054485">
    <property type="component" value="Unassembled WGS sequence"/>
</dbReference>
<keyword evidence="2" id="KW-1185">Reference proteome</keyword>
<sequence length="94" mass="10762">NSFYATCCAAQRSSTELIIYSHDANQCVEIAYPMSRGCRIVPSGIAAYLMRRRCFWECFCGLTHDHPTPVRFVTSAIGHTRAVCHFRDHRCRFS</sequence>
<reference evidence="1 2" key="1">
    <citation type="submission" date="2014-04" db="EMBL/GenBank/DDBJ databases">
        <authorList>
            <consortium name="DOE Joint Genome Institute"/>
            <person name="Kuo A."/>
            <person name="Ruytinx J."/>
            <person name="Rineau F."/>
            <person name="Colpaert J."/>
            <person name="Kohler A."/>
            <person name="Nagy L.G."/>
            <person name="Floudas D."/>
            <person name="Copeland A."/>
            <person name="Barry K.W."/>
            <person name="Cichocki N."/>
            <person name="Veneault-Fourrey C."/>
            <person name="LaButti K."/>
            <person name="Lindquist E.A."/>
            <person name="Lipzen A."/>
            <person name="Lundell T."/>
            <person name="Morin E."/>
            <person name="Murat C."/>
            <person name="Sun H."/>
            <person name="Tunlid A."/>
            <person name="Henrissat B."/>
            <person name="Grigoriev I.V."/>
            <person name="Hibbett D.S."/>
            <person name="Martin F."/>
            <person name="Nordberg H.P."/>
            <person name="Cantor M.N."/>
            <person name="Hua S.X."/>
        </authorList>
    </citation>
    <scope>NUCLEOTIDE SEQUENCE [LARGE SCALE GENOMIC DNA]</scope>
    <source>
        <strain evidence="1 2">UH-Slu-Lm8-n1</strain>
    </source>
</reference>
<evidence type="ECO:0000313" key="1">
    <source>
        <dbReference type="EMBL" id="KIK44263.1"/>
    </source>
</evidence>
<dbReference type="HOGENOM" id="CLU_182451_0_0_1"/>
<dbReference type="InParanoid" id="A0A0D0BLU1"/>
<name>A0A0D0BLU1_9AGAM</name>
<evidence type="ECO:0000313" key="2">
    <source>
        <dbReference type="Proteomes" id="UP000054485"/>
    </source>
</evidence>
<dbReference type="EMBL" id="KN835194">
    <property type="protein sequence ID" value="KIK44263.1"/>
    <property type="molecule type" value="Genomic_DNA"/>
</dbReference>
<gene>
    <name evidence="1" type="ORF">CY34DRAFT_45802</name>
</gene>
<dbReference type="OrthoDB" id="2663779at2759"/>